<comment type="subunit">
    <text evidence="10">Associates with subunits I, II and III to form cytochrome c oxidase.</text>
</comment>
<comment type="caution">
    <text evidence="12">The sequence shown here is derived from an EMBL/GenBank/DDBJ whole genome shotgun (WGS) entry which is preliminary data.</text>
</comment>
<evidence type="ECO:0000256" key="7">
    <source>
        <dbReference type="ARBA" id="ARBA00022989"/>
    </source>
</evidence>
<comment type="subcellular location">
    <subcellularLocation>
        <location evidence="2">Cell membrane</location>
        <topology evidence="2">Multi-pass membrane protein</topology>
    </subcellularLocation>
</comment>
<evidence type="ECO:0000256" key="8">
    <source>
        <dbReference type="ARBA" id="ARBA00023136"/>
    </source>
</evidence>
<feature type="transmembrane region" description="Helical" evidence="11">
    <location>
        <begin position="92"/>
        <end position="122"/>
    </location>
</feature>
<comment type="catalytic activity">
    <reaction evidence="9 10">
        <text>4 Fe(II)-[cytochrome c] + O2 + 8 H(+)(in) = 4 Fe(III)-[cytochrome c] + 2 H2O + 4 H(+)(out)</text>
        <dbReference type="Rhea" id="RHEA:11436"/>
        <dbReference type="Rhea" id="RHEA-COMP:10350"/>
        <dbReference type="Rhea" id="RHEA-COMP:14399"/>
        <dbReference type="ChEBI" id="CHEBI:15377"/>
        <dbReference type="ChEBI" id="CHEBI:15378"/>
        <dbReference type="ChEBI" id="CHEBI:15379"/>
        <dbReference type="ChEBI" id="CHEBI:29033"/>
        <dbReference type="ChEBI" id="CHEBI:29034"/>
        <dbReference type="EC" id="7.1.1.9"/>
    </reaction>
</comment>
<evidence type="ECO:0000313" key="12">
    <source>
        <dbReference type="EMBL" id="RZS89555.1"/>
    </source>
</evidence>
<dbReference type="Pfam" id="PF12270">
    <property type="entry name" value="Cyt_c_ox_IV"/>
    <property type="match status" value="1"/>
</dbReference>
<name>A0A4Q7NRE8_9ACTN</name>
<comment type="similarity">
    <text evidence="3 10">Belongs to the cytochrome c oxidase bacterial subunit CtaF family.</text>
</comment>
<keyword evidence="5 11" id="KW-0812">Transmembrane</keyword>
<evidence type="ECO:0000256" key="2">
    <source>
        <dbReference type="ARBA" id="ARBA00004651"/>
    </source>
</evidence>
<keyword evidence="7 11" id="KW-1133">Transmembrane helix</keyword>
<accession>A0A4Q7NRE8</accession>
<dbReference type="GO" id="GO:0005886">
    <property type="term" value="C:plasma membrane"/>
    <property type="evidence" value="ECO:0007669"/>
    <property type="project" value="UniProtKB-SubCell"/>
</dbReference>
<evidence type="ECO:0000256" key="3">
    <source>
        <dbReference type="ARBA" id="ARBA00006870"/>
    </source>
</evidence>
<proteinExistence type="inferred from homology"/>
<reference evidence="12 13" key="1">
    <citation type="submission" date="2019-02" db="EMBL/GenBank/DDBJ databases">
        <title>Genomic Encyclopedia of Type Strains, Phase IV (KMG-IV): sequencing the most valuable type-strain genomes for metagenomic binning, comparative biology and taxonomic classification.</title>
        <authorList>
            <person name="Goeker M."/>
        </authorList>
    </citation>
    <scope>NUCLEOTIDE SEQUENCE [LARGE SCALE GENOMIC DNA]</scope>
    <source>
        <strain evidence="12 13">DSM 45622</strain>
    </source>
</reference>
<dbReference type="GO" id="GO:0022900">
    <property type="term" value="P:electron transport chain"/>
    <property type="evidence" value="ECO:0007669"/>
    <property type="project" value="InterPro"/>
</dbReference>
<dbReference type="Proteomes" id="UP000293638">
    <property type="component" value="Unassembled WGS sequence"/>
</dbReference>
<dbReference type="PIRSF" id="PIRSF017385">
    <property type="entry name" value="CtaF"/>
    <property type="match status" value="1"/>
</dbReference>
<dbReference type="EMBL" id="SGXD01000002">
    <property type="protein sequence ID" value="RZS89555.1"/>
    <property type="molecule type" value="Genomic_DNA"/>
</dbReference>
<evidence type="ECO:0000256" key="6">
    <source>
        <dbReference type="ARBA" id="ARBA00022967"/>
    </source>
</evidence>
<dbReference type="RefSeq" id="WP_130492151.1">
    <property type="nucleotide sequence ID" value="NZ_SGXD01000002.1"/>
</dbReference>
<comment type="function">
    <text evidence="1 10">Part of cytochrome c oxidase, its function is unknown.</text>
</comment>
<evidence type="ECO:0000256" key="4">
    <source>
        <dbReference type="ARBA" id="ARBA00022475"/>
    </source>
</evidence>
<dbReference type="OrthoDB" id="5244617at2"/>
<dbReference type="EC" id="7.1.1.9" evidence="10"/>
<evidence type="ECO:0000256" key="1">
    <source>
        <dbReference type="ARBA" id="ARBA00002536"/>
    </source>
</evidence>
<dbReference type="InterPro" id="IPR021050">
    <property type="entry name" value="Cyt_c_oxidase_su4_actinobac"/>
</dbReference>
<evidence type="ECO:0000256" key="9">
    <source>
        <dbReference type="ARBA" id="ARBA00047816"/>
    </source>
</evidence>
<keyword evidence="4 10" id="KW-1003">Cell membrane</keyword>
<feature type="transmembrane region" description="Helical" evidence="11">
    <location>
        <begin position="32"/>
        <end position="51"/>
    </location>
</feature>
<dbReference type="AlphaFoldDB" id="A0A4Q7NRE8"/>
<evidence type="ECO:0000256" key="10">
    <source>
        <dbReference type="PIRNR" id="PIRNR017385"/>
    </source>
</evidence>
<keyword evidence="13" id="KW-1185">Reference proteome</keyword>
<organism evidence="12 13">
    <name type="scientific">Motilibacter rhizosphaerae</name>
    <dbReference type="NCBI Taxonomy" id="598652"/>
    <lineage>
        <taxon>Bacteria</taxon>
        <taxon>Bacillati</taxon>
        <taxon>Actinomycetota</taxon>
        <taxon>Actinomycetes</taxon>
        <taxon>Motilibacterales</taxon>
        <taxon>Motilibacteraceae</taxon>
        <taxon>Motilibacter</taxon>
    </lineage>
</organism>
<evidence type="ECO:0000256" key="5">
    <source>
        <dbReference type="ARBA" id="ARBA00022692"/>
    </source>
</evidence>
<dbReference type="GO" id="GO:0004129">
    <property type="term" value="F:cytochrome-c oxidase activity"/>
    <property type="evidence" value="ECO:0007669"/>
    <property type="project" value="UniProtKB-EC"/>
</dbReference>
<evidence type="ECO:0000256" key="11">
    <source>
        <dbReference type="SAM" id="Phobius"/>
    </source>
</evidence>
<protein>
    <recommendedName>
        <fullName evidence="10">Cytochrome c oxidase polypeptide 4</fullName>
        <ecNumber evidence="10">7.1.1.9</ecNumber>
    </recommendedName>
    <alternativeName>
        <fullName evidence="10">Cytochrome aa3 subunit 4</fullName>
    </alternativeName>
    <alternativeName>
        <fullName evidence="10">Cytochrome c oxidase polypeptide IV</fullName>
    </alternativeName>
</protein>
<keyword evidence="8 10" id="KW-0472">Membrane</keyword>
<sequence length="131" mass="14046">MKVEGLLFSAGVVFFLAVGIVYGLITHEPAGTCALLFTAGLAALTGFYTLFTGHRLGMRPEDRKDAEIEENAGELGFFSPGSWWPLFLGGSIGGIALGLAVGWWLVAVVAPFLLLSILGLVFEYYRGEHAH</sequence>
<gene>
    <name evidence="12" type="ORF">EV189_1322</name>
</gene>
<feature type="transmembrane region" description="Helical" evidence="11">
    <location>
        <begin position="6"/>
        <end position="25"/>
    </location>
</feature>
<evidence type="ECO:0000313" key="13">
    <source>
        <dbReference type="Proteomes" id="UP000293638"/>
    </source>
</evidence>
<keyword evidence="6 10" id="KW-1278">Translocase</keyword>